<keyword evidence="5 13" id="KW-0479">Metal-binding</keyword>
<dbReference type="GO" id="GO:0006308">
    <property type="term" value="P:DNA catabolic process"/>
    <property type="evidence" value="ECO:0007669"/>
    <property type="project" value="UniProtKB-UniRule"/>
</dbReference>
<dbReference type="Gene3D" id="3.40.50.10130">
    <property type="match status" value="1"/>
</dbReference>
<comment type="subunit">
    <text evidence="13">Interacts with EME1.</text>
</comment>
<dbReference type="InterPro" id="IPR010996">
    <property type="entry name" value="HHH_MUS81"/>
</dbReference>
<keyword evidence="7 13" id="KW-0227">DNA damage</keyword>
<feature type="region of interest" description="Disordered" evidence="14">
    <location>
        <begin position="94"/>
        <end position="152"/>
    </location>
</feature>
<dbReference type="KEGG" id="goe:100907007"/>
<feature type="region of interest" description="Disordered" evidence="14">
    <location>
        <begin position="276"/>
        <end position="333"/>
    </location>
</feature>
<dbReference type="GO" id="GO:0005634">
    <property type="term" value="C:nucleus"/>
    <property type="evidence" value="ECO:0007669"/>
    <property type="project" value="UniProtKB-SubCell"/>
</dbReference>
<keyword evidence="8 13" id="KW-0378">Hydrolase</keyword>
<feature type="compositionally biased region" description="Pro residues" evidence="14">
    <location>
        <begin position="207"/>
        <end position="218"/>
    </location>
</feature>
<feature type="compositionally biased region" description="Low complexity" evidence="14">
    <location>
        <begin position="308"/>
        <end position="321"/>
    </location>
</feature>
<evidence type="ECO:0000256" key="12">
    <source>
        <dbReference type="ARBA" id="ARBA00023242"/>
    </source>
</evidence>
<feature type="region of interest" description="Disordered" evidence="14">
    <location>
        <begin position="511"/>
        <end position="553"/>
    </location>
</feature>
<dbReference type="Pfam" id="PF14716">
    <property type="entry name" value="HHH_8"/>
    <property type="match status" value="1"/>
</dbReference>
<dbReference type="GO" id="GO:0048257">
    <property type="term" value="F:3'-flap endonuclease activity"/>
    <property type="evidence" value="ECO:0007669"/>
    <property type="project" value="TreeGrafter"/>
</dbReference>
<evidence type="ECO:0000256" key="9">
    <source>
        <dbReference type="ARBA" id="ARBA00022842"/>
    </source>
</evidence>
<dbReference type="EC" id="3.1.22.-" evidence="13"/>
<protein>
    <recommendedName>
        <fullName evidence="13">Crossover junction endonuclease MUS81</fullName>
        <ecNumber evidence="13">3.1.22.-</ecNumber>
    </recommendedName>
</protein>
<dbReference type="SUPFAM" id="SSF52980">
    <property type="entry name" value="Restriction endonuclease-like"/>
    <property type="match status" value="1"/>
</dbReference>
<dbReference type="PANTHER" id="PTHR13451:SF0">
    <property type="entry name" value="CROSSOVER JUNCTION ENDONUCLEASE MUS81"/>
    <property type="match status" value="1"/>
</dbReference>
<comment type="function">
    <text evidence="13">Interacts with EME1 to form a DNA structure-specific endonuclease with substrate preference for branched DNA structures with a 5'-end at the branch nick. Typical substrates include 3'-flap structures, D-loops, replication forks and nicked Holliday junctions. May be required in mitosis for the processing of stalled or collapsed replication fork intermediates. May be required in meiosis for the repair of meiosis-specific double strand breaks subsequent to single-end invasion (SEI).</text>
</comment>
<dbReference type="InterPro" id="IPR027421">
    <property type="entry name" value="DNA_pol_lamdba_lyase_dom_sf"/>
</dbReference>
<dbReference type="SUPFAM" id="SSF47802">
    <property type="entry name" value="DNA polymerase beta, N-terminal domain-like"/>
    <property type="match status" value="1"/>
</dbReference>
<dbReference type="FunFam" id="1.10.150.110:FF:000001">
    <property type="entry name" value="Putative Crossover junction endonuclease MUS81"/>
    <property type="match status" value="1"/>
</dbReference>
<dbReference type="GO" id="GO:0008821">
    <property type="term" value="F:crossover junction DNA endonuclease activity"/>
    <property type="evidence" value="ECO:0007669"/>
    <property type="project" value="UniProtKB-UniRule"/>
</dbReference>
<dbReference type="FunFam" id="3.40.50.10130:FF:000003">
    <property type="entry name" value="Crossover junction endonuclease MUS81"/>
    <property type="match status" value="1"/>
</dbReference>
<dbReference type="RefSeq" id="XP_028968393.1">
    <property type="nucleotide sequence ID" value="XM_029112560.1"/>
</dbReference>
<keyword evidence="4 13" id="KW-0540">Nuclease</keyword>
<dbReference type="GO" id="GO:0031573">
    <property type="term" value="P:mitotic intra-S DNA damage checkpoint signaling"/>
    <property type="evidence" value="ECO:0007669"/>
    <property type="project" value="TreeGrafter"/>
</dbReference>
<accession>A0AAJ7SGM0</accession>
<dbReference type="GO" id="GO:0031297">
    <property type="term" value="P:replication fork processing"/>
    <property type="evidence" value="ECO:0007669"/>
    <property type="project" value="UniProtKB-ARBA"/>
</dbReference>
<organism evidence="16 17">
    <name type="scientific">Galendromus occidentalis</name>
    <name type="common">western predatory mite</name>
    <dbReference type="NCBI Taxonomy" id="34638"/>
    <lineage>
        <taxon>Eukaryota</taxon>
        <taxon>Metazoa</taxon>
        <taxon>Ecdysozoa</taxon>
        <taxon>Arthropoda</taxon>
        <taxon>Chelicerata</taxon>
        <taxon>Arachnida</taxon>
        <taxon>Acari</taxon>
        <taxon>Parasitiformes</taxon>
        <taxon>Mesostigmata</taxon>
        <taxon>Gamasina</taxon>
        <taxon>Phytoseioidea</taxon>
        <taxon>Phytoseiidae</taxon>
        <taxon>Typhlodrominae</taxon>
        <taxon>Galendromus</taxon>
    </lineage>
</organism>
<keyword evidence="10 13" id="KW-0233">DNA recombination</keyword>
<comment type="similarity">
    <text evidence="3 13">Belongs to the XPF family.</text>
</comment>
<dbReference type="AlphaFoldDB" id="A0AAJ7SGM0"/>
<evidence type="ECO:0000256" key="7">
    <source>
        <dbReference type="ARBA" id="ARBA00022763"/>
    </source>
</evidence>
<evidence type="ECO:0000256" key="8">
    <source>
        <dbReference type="ARBA" id="ARBA00022801"/>
    </source>
</evidence>
<dbReference type="GO" id="GO:0046872">
    <property type="term" value="F:metal ion binding"/>
    <property type="evidence" value="ECO:0007669"/>
    <property type="project" value="UniProtKB-UniRule"/>
</dbReference>
<dbReference type="GO" id="GO:0048476">
    <property type="term" value="C:Holliday junction resolvase complex"/>
    <property type="evidence" value="ECO:0007669"/>
    <property type="project" value="UniProtKB-UniRule"/>
</dbReference>
<feature type="region of interest" description="Disordered" evidence="14">
    <location>
        <begin position="172"/>
        <end position="260"/>
    </location>
</feature>
<dbReference type="PANTHER" id="PTHR13451">
    <property type="entry name" value="CLASS II CROSSOVER JUNCTION ENDONUCLEASE MUS81"/>
    <property type="match status" value="1"/>
</dbReference>
<keyword evidence="6 13" id="KW-0255">Endonuclease</keyword>
<evidence type="ECO:0000256" key="10">
    <source>
        <dbReference type="ARBA" id="ARBA00023172"/>
    </source>
</evidence>
<sequence>MSQNPRARKVRENTANPLFTEWLKEWRDEAASKNSHSKLIYARALQSLNKFPLPLKSGKECNILKNFGQKICDLLDKKLEEYRRLHPEFEENATVSVPLPREKSANRPQKKRVPASSSEQQPGPSGVRAGVVSKGPNPQVAKPSSKFQGVPNMAKARLKPALKSSAMASLRIQKVNTKAPRVKIGSRKSSGKNSSQQAPVAVIEPQPRSPSPPAPASPPRALMPRFSLDSPVSPIGKAREPAPEVIDLSQQDDPPEPDVDSLLLLTNDLLAAASAGTGMPNITADNEKDHCDINQEEEDDSDNFVGRSRPPTESTTPTVSPARGVLSLERRSDDSLMDRIGEQKVRDQAIEDSFDDLLPRPNKALIEEDDSILDITAGIRKKRESFLKKLASQAPPKQAILSEAPDSSFLNSPSSSVAVTVPDYPHCQENHCGAELPDELREAQKTSTRENAPLVISEDSDDELLVPLSERLKLNKAPAETPTRKDSFALLVENLETPPVCRVMKSTENDAVIEPDIERPRKRSKETEANLDGDAAPKKKPRKQKNKGPTAEEVPTRVFKLRYVPEGSRLPVSNHISHPASKCPHRISMPSGTFDIVLCVDSCEATGGVATKKKEAMIQALQDSGVKMEVRKMNVGDFAWIAKSGDHELVLDCVVERKRSDDLASSIKDGRYAEQKHRLLTSGIKRKIYLIEEYNRFATGGITDQALLQAQMNTQVINDFIVKITKNTKESARYLTTLTRALEVKYRNLHLRSCLKEEAQMYENHLMTWQEYNEAGYKRKKICTREMFIRALMVIRAMSLERALTIVAVYPTVTALVQAFDRCDDTKQKDKLLADLKCPISGRRIGPALSKALKQIFVHCPSEE</sequence>
<comment type="cofactor">
    <cofactor evidence="1 13">
        <name>Mg(2+)</name>
        <dbReference type="ChEBI" id="CHEBI:18420"/>
    </cofactor>
</comment>
<evidence type="ECO:0000256" key="1">
    <source>
        <dbReference type="ARBA" id="ARBA00001946"/>
    </source>
</evidence>
<keyword evidence="9 13" id="KW-0460">Magnesium</keyword>
<dbReference type="Pfam" id="PF21292">
    <property type="entry name" value="EME1-MUS81_C"/>
    <property type="match status" value="1"/>
</dbReference>
<reference evidence="17" key="1">
    <citation type="submission" date="2025-08" db="UniProtKB">
        <authorList>
            <consortium name="RefSeq"/>
        </authorList>
    </citation>
    <scope>IDENTIFICATION</scope>
</reference>
<dbReference type="InterPro" id="IPR042530">
    <property type="entry name" value="EME1/EME2_C"/>
</dbReference>
<feature type="compositionally biased region" description="Basic residues" evidence="14">
    <location>
        <begin position="180"/>
        <end position="190"/>
    </location>
</feature>
<feature type="domain" description="ERCC4" evidence="15">
    <location>
        <begin position="597"/>
        <end position="695"/>
    </location>
</feature>
<dbReference type="GO" id="GO:0003677">
    <property type="term" value="F:DNA binding"/>
    <property type="evidence" value="ECO:0007669"/>
    <property type="project" value="UniProtKB-UniRule"/>
</dbReference>
<dbReference type="InterPro" id="IPR047416">
    <property type="entry name" value="XPF_nuclease_Mus81"/>
</dbReference>
<evidence type="ECO:0000256" key="4">
    <source>
        <dbReference type="ARBA" id="ARBA00022722"/>
    </source>
</evidence>
<evidence type="ECO:0000256" key="2">
    <source>
        <dbReference type="ARBA" id="ARBA00004123"/>
    </source>
</evidence>
<dbReference type="CTD" id="80198"/>
<keyword evidence="11 13" id="KW-0234">DNA repair</keyword>
<dbReference type="InterPro" id="IPR006166">
    <property type="entry name" value="ERCC4_domain"/>
</dbReference>
<evidence type="ECO:0000256" key="3">
    <source>
        <dbReference type="ARBA" id="ARBA00010015"/>
    </source>
</evidence>
<dbReference type="Gene3D" id="1.10.150.670">
    <property type="entry name" value="Crossover junction endonuclease EME1, DNA-binding domain"/>
    <property type="match status" value="1"/>
</dbReference>
<dbReference type="InterPro" id="IPR033309">
    <property type="entry name" value="Mus81"/>
</dbReference>
<evidence type="ECO:0000256" key="13">
    <source>
        <dbReference type="RuleBase" id="RU369042"/>
    </source>
</evidence>
<dbReference type="Gene3D" id="1.10.150.110">
    <property type="entry name" value="DNA polymerase beta, N-terminal domain-like"/>
    <property type="match status" value="1"/>
</dbReference>
<evidence type="ECO:0000256" key="14">
    <source>
        <dbReference type="SAM" id="MobiDB-lite"/>
    </source>
</evidence>
<evidence type="ECO:0000313" key="16">
    <source>
        <dbReference type="Proteomes" id="UP000694867"/>
    </source>
</evidence>
<dbReference type="GO" id="GO:0000712">
    <property type="term" value="P:resolution of meiotic recombination intermediates"/>
    <property type="evidence" value="ECO:0007669"/>
    <property type="project" value="TreeGrafter"/>
</dbReference>
<gene>
    <name evidence="17" type="primary">LOC100907007</name>
</gene>
<dbReference type="SMART" id="SM00891">
    <property type="entry name" value="ERCC4"/>
    <property type="match status" value="1"/>
</dbReference>
<evidence type="ECO:0000256" key="11">
    <source>
        <dbReference type="ARBA" id="ARBA00023204"/>
    </source>
</evidence>
<dbReference type="Proteomes" id="UP000694867">
    <property type="component" value="Unplaced"/>
</dbReference>
<dbReference type="GO" id="GO:0000727">
    <property type="term" value="P:double-strand break repair via break-induced replication"/>
    <property type="evidence" value="ECO:0007669"/>
    <property type="project" value="UniProtKB-UniRule"/>
</dbReference>
<evidence type="ECO:0000256" key="5">
    <source>
        <dbReference type="ARBA" id="ARBA00022723"/>
    </source>
</evidence>
<dbReference type="CDD" id="cd20074">
    <property type="entry name" value="XPF_nuclease_Mus81"/>
    <property type="match status" value="1"/>
</dbReference>
<evidence type="ECO:0000256" key="6">
    <source>
        <dbReference type="ARBA" id="ARBA00022759"/>
    </source>
</evidence>
<dbReference type="InterPro" id="IPR011335">
    <property type="entry name" value="Restrct_endonuc-II-like"/>
</dbReference>
<evidence type="ECO:0000259" key="15">
    <source>
        <dbReference type="SMART" id="SM00891"/>
    </source>
</evidence>
<keyword evidence="12 13" id="KW-0539">Nucleus</keyword>
<proteinExistence type="inferred from homology"/>
<dbReference type="GeneID" id="100907007"/>
<name>A0AAJ7SGM0_9ACAR</name>
<evidence type="ECO:0000313" key="17">
    <source>
        <dbReference type="RefSeq" id="XP_028968393.1"/>
    </source>
</evidence>
<keyword evidence="16" id="KW-1185">Reference proteome</keyword>
<comment type="subcellular location">
    <subcellularLocation>
        <location evidence="2 13">Nucleus</location>
    </subcellularLocation>
</comment>
<dbReference type="Pfam" id="PF02732">
    <property type="entry name" value="ERCC4"/>
    <property type="match status" value="1"/>
</dbReference>